<evidence type="ECO:0000313" key="2">
    <source>
        <dbReference type="EMBL" id="WVN85869.1"/>
    </source>
</evidence>
<dbReference type="AlphaFoldDB" id="A0A1E3IKY9"/>
<feature type="region of interest" description="Disordered" evidence="1">
    <location>
        <begin position="239"/>
        <end position="274"/>
    </location>
</feature>
<evidence type="ECO:0000313" key="3">
    <source>
        <dbReference type="Proteomes" id="UP000094043"/>
    </source>
</evidence>
<name>A0A1E3IKY9_9TREE</name>
<dbReference type="EMBL" id="CP143784">
    <property type="protein sequence ID" value="WVN85869.1"/>
    <property type="molecule type" value="Genomic_DNA"/>
</dbReference>
<accession>A0A1E3IKY9</accession>
<reference evidence="2" key="2">
    <citation type="journal article" date="2022" name="Elife">
        <title>Obligate sexual reproduction of a homothallic fungus closely related to the Cryptococcus pathogenic species complex.</title>
        <authorList>
            <person name="Passer A.R."/>
            <person name="Clancey S.A."/>
            <person name="Shea T."/>
            <person name="David-Palma M."/>
            <person name="Averette A.F."/>
            <person name="Boekhout T."/>
            <person name="Porcel B.M."/>
            <person name="Nowrousian M."/>
            <person name="Cuomo C.A."/>
            <person name="Sun S."/>
            <person name="Heitman J."/>
            <person name="Coelho M.A."/>
        </authorList>
    </citation>
    <scope>NUCLEOTIDE SEQUENCE</scope>
    <source>
        <strain evidence="2">CBS 7841</strain>
    </source>
</reference>
<dbReference type="VEuPathDB" id="FungiDB:L203_02517"/>
<dbReference type="KEGG" id="cdep:91085235"/>
<organism evidence="2 3">
    <name type="scientific">Cryptococcus depauperatus CBS 7841</name>
    <dbReference type="NCBI Taxonomy" id="1295531"/>
    <lineage>
        <taxon>Eukaryota</taxon>
        <taxon>Fungi</taxon>
        <taxon>Dikarya</taxon>
        <taxon>Basidiomycota</taxon>
        <taxon>Agaricomycotina</taxon>
        <taxon>Tremellomycetes</taxon>
        <taxon>Tremellales</taxon>
        <taxon>Cryptococcaceae</taxon>
        <taxon>Cryptococcus</taxon>
    </lineage>
</organism>
<feature type="compositionally biased region" description="Low complexity" evidence="1">
    <location>
        <begin position="249"/>
        <end position="262"/>
    </location>
</feature>
<evidence type="ECO:0000256" key="1">
    <source>
        <dbReference type="SAM" id="MobiDB-lite"/>
    </source>
</evidence>
<feature type="region of interest" description="Disordered" evidence="1">
    <location>
        <begin position="559"/>
        <end position="599"/>
    </location>
</feature>
<feature type="compositionally biased region" description="Polar residues" evidence="1">
    <location>
        <begin position="502"/>
        <end position="514"/>
    </location>
</feature>
<protein>
    <submittedName>
        <fullName evidence="2">Uncharacterized protein</fullName>
    </submittedName>
</protein>
<reference evidence="2" key="1">
    <citation type="submission" date="2016-06" db="EMBL/GenBank/DDBJ databases">
        <authorList>
            <person name="Cuomo C."/>
            <person name="Litvintseva A."/>
            <person name="Heitman J."/>
            <person name="Chen Y."/>
            <person name="Sun S."/>
            <person name="Springer D."/>
            <person name="Dromer F."/>
            <person name="Young S."/>
            <person name="Zeng Q."/>
            <person name="Chapman S."/>
            <person name="Gujja S."/>
            <person name="Saif S."/>
            <person name="Birren B."/>
        </authorList>
    </citation>
    <scope>NUCLEOTIDE SEQUENCE</scope>
    <source>
        <strain evidence="2">CBS 7841</strain>
    </source>
</reference>
<feature type="region of interest" description="Disordered" evidence="1">
    <location>
        <begin position="480"/>
        <end position="545"/>
    </location>
</feature>
<sequence>MLELLVVPRQGNAGGRSFPSTGHLGVSPVILQGKIATKVPVHQTGLFPVKRIYIRVKCVETRAGGAFGGELCNTLWEQTEVFVEACEGDYLAVGEWSSSFKIAIPVEAASLGRSTMCIREYKVAWKMDAVVEHKPIAYVGNSIVKGFALGLQRYQTPAISPPSPPLRGLVGSDYLASKVDITMPHGVFGPGDEFSVPVHIRPDHRGVVVKKVAVVLERTIELAAGKARRELDSAVLLPKRQQERAASPSQSKLSSILRRSLSPRPPHNRSSGEFFRQEAEMVHDGLIIRDKICEAVCQDVTDTGESYYCSVSMALPRRTGKWALGETHHTGLVSMSFQLRTIVTLKGDRRPSTSKVSNCALVPIVIASTSMAERSEAFALARAATRKQRRLSGKELYLQEENASLLDSEACFEKTPVLSPVNGAATDVKPILLSPLESRSPLSQSVSFVFPSLPPHHSPPSTLLPIHTLLNPETTNVTLASPKSHLLSPPPSRSGPSFPPDNESNSILQRSPFIQGSGRRISATNSEEEEVQPWRSRQKRRTGDANVFAEFERPSLPSLDALGLGLPPVPDDKRPTSRRPKTAPMHSTFAMSDQSPLGGAMNRAMTSAGLGRRSMTSASMGKMKAWREGETFAFVMSKEKTTGLEE</sequence>
<dbReference type="Proteomes" id="UP000094043">
    <property type="component" value="Chromosome 1"/>
</dbReference>
<dbReference type="OrthoDB" id="3230530at2759"/>
<dbReference type="RefSeq" id="XP_066066569.1">
    <property type="nucleotide sequence ID" value="XM_066210472.1"/>
</dbReference>
<reference evidence="2" key="3">
    <citation type="submission" date="2024-01" db="EMBL/GenBank/DDBJ databases">
        <authorList>
            <person name="Coelho M.A."/>
            <person name="David-Palma M."/>
            <person name="Shea T."/>
            <person name="Sun S."/>
            <person name="Cuomo C.A."/>
            <person name="Heitman J."/>
        </authorList>
    </citation>
    <scope>NUCLEOTIDE SEQUENCE</scope>
    <source>
        <strain evidence="2">CBS 7841</strain>
    </source>
</reference>
<gene>
    <name evidence="2" type="ORF">L203_101021</name>
</gene>
<proteinExistence type="predicted"/>
<keyword evidence="3" id="KW-1185">Reference proteome</keyword>
<dbReference type="GeneID" id="91085235"/>
<feature type="compositionally biased region" description="Pro residues" evidence="1">
    <location>
        <begin position="488"/>
        <end position="499"/>
    </location>
</feature>